<reference evidence="2" key="3">
    <citation type="submission" date="2025-09" db="UniProtKB">
        <authorList>
            <consortium name="Ensembl"/>
        </authorList>
    </citation>
    <scope>IDENTIFICATION</scope>
    <source>
        <strain evidence="2">Thoroughbred</strain>
    </source>
</reference>
<dbReference type="Pfam" id="PF13181">
    <property type="entry name" value="TPR_8"/>
    <property type="match status" value="1"/>
</dbReference>
<dbReference type="Proteomes" id="UP000002281">
    <property type="component" value="Chromosome 15"/>
</dbReference>
<dbReference type="InterPro" id="IPR011990">
    <property type="entry name" value="TPR-like_helical_dom_sf"/>
</dbReference>
<reference evidence="2 3" key="1">
    <citation type="journal article" date="2009" name="Science">
        <title>Genome sequence, comparative analysis, and population genetics of the domestic horse.</title>
        <authorList>
            <consortium name="Broad Institute Genome Sequencing Platform"/>
            <consortium name="Broad Institute Whole Genome Assembly Team"/>
            <person name="Wade C.M."/>
            <person name="Giulotto E."/>
            <person name="Sigurdsson S."/>
            <person name="Zoli M."/>
            <person name="Gnerre S."/>
            <person name="Imsland F."/>
            <person name="Lear T.L."/>
            <person name="Adelson D.L."/>
            <person name="Bailey E."/>
            <person name="Bellone R.R."/>
            <person name="Bloecker H."/>
            <person name="Distl O."/>
            <person name="Edgar R.C."/>
            <person name="Garber M."/>
            <person name="Leeb T."/>
            <person name="Mauceli E."/>
            <person name="MacLeod J.N."/>
            <person name="Penedo M.C.T."/>
            <person name="Raison J.M."/>
            <person name="Sharpe T."/>
            <person name="Vogel J."/>
            <person name="Andersson L."/>
            <person name="Antczak D.F."/>
            <person name="Biagi T."/>
            <person name="Binns M.M."/>
            <person name="Chowdhary B.P."/>
            <person name="Coleman S.J."/>
            <person name="Della Valle G."/>
            <person name="Fryc S."/>
            <person name="Guerin G."/>
            <person name="Hasegawa T."/>
            <person name="Hill E.W."/>
            <person name="Jurka J."/>
            <person name="Kiialainen A."/>
            <person name="Lindgren G."/>
            <person name="Liu J."/>
            <person name="Magnani E."/>
            <person name="Mickelson J.R."/>
            <person name="Murray J."/>
            <person name="Nergadze S.G."/>
            <person name="Onofrio R."/>
            <person name="Pedroni S."/>
            <person name="Piras M.F."/>
            <person name="Raudsepp T."/>
            <person name="Rocchi M."/>
            <person name="Roeed K.H."/>
            <person name="Ryder O.A."/>
            <person name="Searle S."/>
            <person name="Skow L."/>
            <person name="Swinburne J.E."/>
            <person name="Syvaenen A.C."/>
            <person name="Tozaki T."/>
            <person name="Valberg S.J."/>
            <person name="Vaudin M."/>
            <person name="White J.R."/>
            <person name="Zody M.C."/>
            <person name="Lander E.S."/>
            <person name="Lindblad-Toh K."/>
        </authorList>
    </citation>
    <scope>NUCLEOTIDE SEQUENCE [LARGE SCALE GENOMIC DNA]</scope>
    <source>
        <strain evidence="2 3">Thoroughbred</strain>
    </source>
</reference>
<dbReference type="Ensembl" id="ENSECAT00000110888.1">
    <property type="protein sequence ID" value="ENSECAP00000088827.1"/>
    <property type="gene ID" value="ENSECAG00000013048.4"/>
</dbReference>
<gene>
    <name evidence="2" type="primary">TTC32</name>
</gene>
<organism evidence="2 3">
    <name type="scientific">Equus caballus</name>
    <name type="common">Horse</name>
    <dbReference type="NCBI Taxonomy" id="9796"/>
    <lineage>
        <taxon>Eukaryota</taxon>
        <taxon>Metazoa</taxon>
        <taxon>Chordata</taxon>
        <taxon>Craniata</taxon>
        <taxon>Vertebrata</taxon>
        <taxon>Euteleostomi</taxon>
        <taxon>Mammalia</taxon>
        <taxon>Eutheria</taxon>
        <taxon>Laurasiatheria</taxon>
        <taxon>Perissodactyla</taxon>
        <taxon>Equidae</taxon>
        <taxon>Equus</taxon>
    </lineage>
</organism>
<name>A0A9L0TQC1_HORSE</name>
<reference evidence="2" key="2">
    <citation type="submission" date="2025-08" db="UniProtKB">
        <authorList>
            <consortium name="Ensembl"/>
        </authorList>
    </citation>
    <scope>IDENTIFICATION</scope>
    <source>
        <strain evidence="2">Thoroughbred</strain>
    </source>
</reference>
<keyword evidence="3" id="KW-1185">Reference proteome</keyword>
<dbReference type="InterPro" id="IPR019734">
    <property type="entry name" value="TPR_rpt"/>
</dbReference>
<keyword evidence="1" id="KW-0802">TPR repeat</keyword>
<proteinExistence type="predicted"/>
<dbReference type="SUPFAM" id="SSF48452">
    <property type="entry name" value="TPR-like"/>
    <property type="match status" value="1"/>
</dbReference>
<dbReference type="Gene3D" id="1.25.40.10">
    <property type="entry name" value="Tetratricopeptide repeat domain"/>
    <property type="match status" value="1"/>
</dbReference>
<feature type="repeat" description="TPR" evidence="1">
    <location>
        <begin position="59"/>
        <end position="92"/>
    </location>
</feature>
<dbReference type="PANTHER" id="PTHR47059:SF1">
    <property type="entry name" value="TETRATRICOPEPTIDE REPEAT PROTEIN 32"/>
    <property type="match status" value="1"/>
</dbReference>
<dbReference type="SMART" id="SM00028">
    <property type="entry name" value="TPR"/>
    <property type="match status" value="2"/>
</dbReference>
<dbReference type="PANTHER" id="PTHR47059">
    <property type="entry name" value="TETRATRICOPEPTIDE REPEAT PROTEIN 32"/>
    <property type="match status" value="1"/>
</dbReference>
<dbReference type="PROSITE" id="PS50005">
    <property type="entry name" value="TPR"/>
    <property type="match status" value="1"/>
</dbReference>
<evidence type="ECO:0000313" key="3">
    <source>
        <dbReference type="Proteomes" id="UP000002281"/>
    </source>
</evidence>
<sequence>MEGQQGQQSHATLALAQAHFEKGEYAEAEALYSAYIRRCLSAGSVGAAPGNKCSPEDLATAYNNRGQIKYFRVDFDEAMDDYTSAIEVQPDFEVPYYNRGLILYRLDGAPLLLNVVHSSAALASPGSLSEMQTVGPTLDLLNQKLHFHELPLRFICTLRCGQHWSVSLVLRVWSLNQQHQHHPELVGMQHLGPTPDPLTLTPWRRAQSSVSKEPSRRLIYTEV</sequence>
<dbReference type="AlphaFoldDB" id="A0A9L0TQC1"/>
<protein>
    <submittedName>
        <fullName evidence="2">Tetratricopeptide repeat domain 32</fullName>
    </submittedName>
</protein>
<accession>A0A9L0TQC1</accession>
<dbReference type="GeneTree" id="ENSGT00390000011905"/>
<evidence type="ECO:0000256" key="1">
    <source>
        <dbReference type="PROSITE-ProRule" id="PRU00339"/>
    </source>
</evidence>
<evidence type="ECO:0000313" key="2">
    <source>
        <dbReference type="Ensembl" id="ENSECAP00000088827.1"/>
    </source>
</evidence>